<dbReference type="InterPro" id="IPR050109">
    <property type="entry name" value="HTH-type_TetR-like_transc_reg"/>
</dbReference>
<evidence type="ECO:0000256" key="2">
    <source>
        <dbReference type="ARBA" id="ARBA00023125"/>
    </source>
</evidence>
<evidence type="ECO:0000256" key="3">
    <source>
        <dbReference type="ARBA" id="ARBA00023163"/>
    </source>
</evidence>
<keyword evidence="1" id="KW-0805">Transcription regulation</keyword>
<proteinExistence type="predicted"/>
<dbReference type="GO" id="GO:0000976">
    <property type="term" value="F:transcription cis-regulatory region binding"/>
    <property type="evidence" value="ECO:0007669"/>
    <property type="project" value="TreeGrafter"/>
</dbReference>
<keyword evidence="3" id="KW-0804">Transcription</keyword>
<evidence type="ECO:0000313" key="8">
    <source>
        <dbReference type="Proteomes" id="UP000483261"/>
    </source>
</evidence>
<gene>
    <name evidence="7" type="ORF">G5C66_00040</name>
</gene>
<evidence type="ECO:0000259" key="6">
    <source>
        <dbReference type="PROSITE" id="PS50977"/>
    </source>
</evidence>
<feature type="region of interest" description="Disordered" evidence="5">
    <location>
        <begin position="200"/>
        <end position="220"/>
    </location>
</feature>
<dbReference type="AlphaFoldDB" id="A0A6M1QXI0"/>
<keyword evidence="2 4" id="KW-0238">DNA-binding</keyword>
<dbReference type="SUPFAM" id="SSF46689">
    <property type="entry name" value="Homeodomain-like"/>
    <property type="match status" value="1"/>
</dbReference>
<protein>
    <submittedName>
        <fullName evidence="7">TetR/AcrR family transcriptional regulator</fullName>
    </submittedName>
</protein>
<feature type="domain" description="HTH tetR-type" evidence="6">
    <location>
        <begin position="6"/>
        <end position="66"/>
    </location>
</feature>
<dbReference type="RefSeq" id="WP_165108491.1">
    <property type="nucleotide sequence ID" value="NZ_JAALAA010000001.1"/>
</dbReference>
<reference evidence="7 8" key="1">
    <citation type="submission" date="2020-02" db="EMBL/GenBank/DDBJ databases">
        <title>Whole-genome analyses of novel actinobacteria.</title>
        <authorList>
            <person name="Sahin N."/>
        </authorList>
    </citation>
    <scope>NUCLEOTIDE SEQUENCE [LARGE SCALE GENOMIC DNA]</scope>
    <source>
        <strain evidence="7 8">KC13</strain>
    </source>
</reference>
<dbReference type="InterPro" id="IPR001647">
    <property type="entry name" value="HTH_TetR"/>
</dbReference>
<dbReference type="PROSITE" id="PS50977">
    <property type="entry name" value="HTH_TETR_2"/>
    <property type="match status" value="1"/>
</dbReference>
<feature type="DNA-binding region" description="H-T-H motif" evidence="4">
    <location>
        <begin position="29"/>
        <end position="48"/>
    </location>
</feature>
<name>A0A6M1QXI0_9ACTN</name>
<organism evidence="7 8">
    <name type="scientific">Nocardioides turkmenicus</name>
    <dbReference type="NCBI Taxonomy" id="2711220"/>
    <lineage>
        <taxon>Bacteria</taxon>
        <taxon>Bacillati</taxon>
        <taxon>Actinomycetota</taxon>
        <taxon>Actinomycetes</taxon>
        <taxon>Propionibacteriales</taxon>
        <taxon>Nocardioidaceae</taxon>
        <taxon>Nocardioides</taxon>
    </lineage>
</organism>
<dbReference type="InterPro" id="IPR009057">
    <property type="entry name" value="Homeodomain-like_sf"/>
</dbReference>
<dbReference type="PANTHER" id="PTHR30055">
    <property type="entry name" value="HTH-TYPE TRANSCRIPTIONAL REGULATOR RUTR"/>
    <property type="match status" value="1"/>
</dbReference>
<dbReference type="Proteomes" id="UP000483261">
    <property type="component" value="Unassembled WGS sequence"/>
</dbReference>
<dbReference type="Gene3D" id="1.10.357.10">
    <property type="entry name" value="Tetracycline Repressor, domain 2"/>
    <property type="match status" value="1"/>
</dbReference>
<dbReference type="PANTHER" id="PTHR30055:SF234">
    <property type="entry name" value="HTH-TYPE TRANSCRIPTIONAL REGULATOR BETI"/>
    <property type="match status" value="1"/>
</dbReference>
<accession>A0A6M1QXI0</accession>
<sequence>MSRQRLHTLDDLLDVAEQIVTSGDPSGLTLRSLATAAGASNGTIYHAFGSKDVLLARLWLRSWCRLGDLMAEAMGERSADASGEDAVVAVALTPVEFVRRFPASARLFFAQRRDQLFSADIPPELETELNSVQEKFVEVLVALARGVWDRGDRIAVEAIAVCVVDLPGGILRRCLLEDREADEATAARLEAAVRAILTVPLEPHPSTASPEDPSTPRSNP</sequence>
<dbReference type="EMBL" id="JAALAA010000001">
    <property type="protein sequence ID" value="NGN91131.1"/>
    <property type="molecule type" value="Genomic_DNA"/>
</dbReference>
<evidence type="ECO:0000256" key="5">
    <source>
        <dbReference type="SAM" id="MobiDB-lite"/>
    </source>
</evidence>
<dbReference type="Pfam" id="PF00440">
    <property type="entry name" value="TetR_N"/>
    <property type="match status" value="1"/>
</dbReference>
<evidence type="ECO:0000313" key="7">
    <source>
        <dbReference type="EMBL" id="NGN91131.1"/>
    </source>
</evidence>
<evidence type="ECO:0000256" key="4">
    <source>
        <dbReference type="PROSITE-ProRule" id="PRU00335"/>
    </source>
</evidence>
<evidence type="ECO:0000256" key="1">
    <source>
        <dbReference type="ARBA" id="ARBA00023015"/>
    </source>
</evidence>
<keyword evidence="8" id="KW-1185">Reference proteome</keyword>
<dbReference type="GO" id="GO:0003700">
    <property type="term" value="F:DNA-binding transcription factor activity"/>
    <property type="evidence" value="ECO:0007669"/>
    <property type="project" value="TreeGrafter"/>
</dbReference>
<comment type="caution">
    <text evidence="7">The sequence shown here is derived from an EMBL/GenBank/DDBJ whole genome shotgun (WGS) entry which is preliminary data.</text>
</comment>